<evidence type="ECO:0000256" key="2">
    <source>
        <dbReference type="ARBA" id="ARBA00012513"/>
    </source>
</evidence>
<dbReference type="PROSITE" id="PS00108">
    <property type="entry name" value="PROTEIN_KINASE_ST"/>
    <property type="match status" value="1"/>
</dbReference>
<dbReference type="CDD" id="cd14014">
    <property type="entry name" value="STKc_PknB_like"/>
    <property type="match status" value="1"/>
</dbReference>
<dbReference type="SUPFAM" id="SSF56112">
    <property type="entry name" value="Protein kinase-like (PK-like)"/>
    <property type="match status" value="1"/>
</dbReference>
<keyword evidence="4 7" id="KW-0547">Nucleotide-binding</keyword>
<keyword evidence="11" id="KW-1185">Reference proteome</keyword>
<dbReference type="PROSITE" id="PS50011">
    <property type="entry name" value="PROTEIN_KINASE_DOM"/>
    <property type="match status" value="1"/>
</dbReference>
<dbReference type="PANTHER" id="PTHR43671">
    <property type="entry name" value="SERINE/THREONINE-PROTEIN KINASE NEK"/>
    <property type="match status" value="1"/>
</dbReference>
<dbReference type="STRING" id="904291.A7J15_02075"/>
<keyword evidence="5" id="KW-0418">Kinase</keyword>
<evidence type="ECO:0000256" key="4">
    <source>
        <dbReference type="ARBA" id="ARBA00022741"/>
    </source>
</evidence>
<dbReference type="GO" id="GO:0005524">
    <property type="term" value="F:ATP binding"/>
    <property type="evidence" value="ECO:0007669"/>
    <property type="project" value="UniProtKB-UniRule"/>
</dbReference>
<dbReference type="SMART" id="SM00220">
    <property type="entry name" value="S_TKc"/>
    <property type="match status" value="1"/>
</dbReference>
<accession>A0A1B9NF30</accession>
<evidence type="ECO:0000256" key="6">
    <source>
        <dbReference type="ARBA" id="ARBA00022840"/>
    </source>
</evidence>
<dbReference type="InterPro" id="IPR011009">
    <property type="entry name" value="Kinase-like_dom_sf"/>
</dbReference>
<feature type="region of interest" description="Disordered" evidence="8">
    <location>
        <begin position="362"/>
        <end position="442"/>
    </location>
</feature>
<evidence type="ECO:0000256" key="3">
    <source>
        <dbReference type="ARBA" id="ARBA00022679"/>
    </source>
</evidence>
<evidence type="ECO:0000313" key="11">
    <source>
        <dbReference type="Proteomes" id="UP000093355"/>
    </source>
</evidence>
<dbReference type="PROSITE" id="PS00107">
    <property type="entry name" value="PROTEIN_KINASE_ATP"/>
    <property type="match status" value="1"/>
</dbReference>
<organism evidence="10 11">
    <name type="scientific">Microbacterium sediminis</name>
    <dbReference type="NCBI Taxonomy" id="904291"/>
    <lineage>
        <taxon>Bacteria</taxon>
        <taxon>Bacillati</taxon>
        <taxon>Actinomycetota</taxon>
        <taxon>Actinomycetes</taxon>
        <taxon>Micrococcales</taxon>
        <taxon>Microbacteriaceae</taxon>
        <taxon>Microbacterium</taxon>
    </lineage>
</organism>
<feature type="domain" description="Protein kinase" evidence="9">
    <location>
        <begin position="17"/>
        <end position="275"/>
    </location>
</feature>
<keyword evidence="3" id="KW-0808">Transferase</keyword>
<sequence>MSQTITEDTAALLDGRYQILDCIGSGGMASVYRAVDVMLGRSVAIKMVRAGLEGASLRSARSETAVLASLSHPSLVTLFDAHVEPGRPEYLVMELVDGPTLGERLRQGPLTSRETALLGAELADALHVVHEAGIVHRDVKPSNVLLAPSSSPSRGFRAKLADFGVAFLLGEARVTSPGMVIGTLGYLAPEQLRGEAPSPASDVYSLGLVLLEALTGTRVFPAHGGAEALAARHAGPVEIPPGVPAEWATLLRRMTADDAAERPSALEVAQQAEELAARRDLAVTPTATLPYPEATTAVIAPSAEAPRPLRTGPGGRRRAAAVLAGLAAVTAIGAGVWIGAEGSQAPAATRLKGVVERPVTTVEEPAVITPEVTDEQPGGATDPVVTTPQDDKAAEKAAEEARKTDEKAAEEARKAAEEAQKAADKKAEEAQKQGKEAQKKGD</sequence>
<reference evidence="10 11" key="1">
    <citation type="submission" date="2016-05" db="EMBL/GenBank/DDBJ databases">
        <authorList>
            <person name="Lavstsen T."/>
            <person name="Jespersen J.S."/>
        </authorList>
    </citation>
    <scope>NUCLEOTIDE SEQUENCE [LARGE SCALE GENOMIC DNA]</scope>
    <source>
        <strain evidence="10 11">YLB-01</strain>
    </source>
</reference>
<proteinExistence type="inferred from homology"/>
<dbReference type="InterPro" id="IPR008271">
    <property type="entry name" value="Ser/Thr_kinase_AS"/>
</dbReference>
<name>A0A1B9NF30_9MICO</name>
<dbReference type="Gene3D" id="1.10.510.10">
    <property type="entry name" value="Transferase(Phosphotransferase) domain 1"/>
    <property type="match status" value="1"/>
</dbReference>
<dbReference type="InterPro" id="IPR050660">
    <property type="entry name" value="NEK_Ser/Thr_kinase"/>
</dbReference>
<evidence type="ECO:0000256" key="7">
    <source>
        <dbReference type="PROSITE-ProRule" id="PRU10141"/>
    </source>
</evidence>
<comment type="similarity">
    <text evidence="1">Belongs to the protein kinase superfamily. NEK Ser/Thr protein kinase family. NIMA subfamily.</text>
</comment>
<keyword evidence="6 7" id="KW-0067">ATP-binding</keyword>
<dbReference type="Pfam" id="PF00069">
    <property type="entry name" value="Pkinase"/>
    <property type="match status" value="1"/>
</dbReference>
<comment type="caution">
    <text evidence="10">The sequence shown here is derived from an EMBL/GenBank/DDBJ whole genome shotgun (WGS) entry which is preliminary data.</text>
</comment>
<dbReference type="RefSeq" id="WP_067023602.1">
    <property type="nucleotide sequence ID" value="NZ_CP038256.1"/>
</dbReference>
<dbReference type="AlphaFoldDB" id="A0A1B9NF30"/>
<feature type="compositionally biased region" description="Basic and acidic residues" evidence="8">
    <location>
        <begin position="389"/>
        <end position="442"/>
    </location>
</feature>
<gene>
    <name evidence="10" type="ORF">A7J15_02075</name>
</gene>
<evidence type="ECO:0000256" key="8">
    <source>
        <dbReference type="SAM" id="MobiDB-lite"/>
    </source>
</evidence>
<protein>
    <recommendedName>
        <fullName evidence="2">non-specific serine/threonine protein kinase</fullName>
        <ecNumber evidence="2">2.7.11.1</ecNumber>
    </recommendedName>
</protein>
<dbReference type="EC" id="2.7.11.1" evidence="2"/>
<dbReference type="EMBL" id="LXMD01000013">
    <property type="protein sequence ID" value="OCG75216.1"/>
    <property type="molecule type" value="Genomic_DNA"/>
</dbReference>
<evidence type="ECO:0000256" key="5">
    <source>
        <dbReference type="ARBA" id="ARBA00022777"/>
    </source>
</evidence>
<dbReference type="GO" id="GO:0004674">
    <property type="term" value="F:protein serine/threonine kinase activity"/>
    <property type="evidence" value="ECO:0007669"/>
    <property type="project" value="UniProtKB-EC"/>
</dbReference>
<evidence type="ECO:0000256" key="1">
    <source>
        <dbReference type="ARBA" id="ARBA00010886"/>
    </source>
</evidence>
<dbReference type="Gene3D" id="3.30.200.20">
    <property type="entry name" value="Phosphorylase Kinase, domain 1"/>
    <property type="match status" value="1"/>
</dbReference>
<dbReference type="Proteomes" id="UP000093355">
    <property type="component" value="Unassembled WGS sequence"/>
</dbReference>
<dbReference type="InterPro" id="IPR017441">
    <property type="entry name" value="Protein_kinase_ATP_BS"/>
</dbReference>
<feature type="binding site" evidence="7">
    <location>
        <position position="46"/>
    </location>
    <ligand>
        <name>ATP</name>
        <dbReference type="ChEBI" id="CHEBI:30616"/>
    </ligand>
</feature>
<dbReference type="InterPro" id="IPR000719">
    <property type="entry name" value="Prot_kinase_dom"/>
</dbReference>
<dbReference type="PANTHER" id="PTHR43671:SF13">
    <property type="entry name" value="SERINE_THREONINE-PROTEIN KINASE NEK2"/>
    <property type="match status" value="1"/>
</dbReference>
<evidence type="ECO:0000259" key="9">
    <source>
        <dbReference type="PROSITE" id="PS50011"/>
    </source>
</evidence>
<evidence type="ECO:0000313" key="10">
    <source>
        <dbReference type="EMBL" id="OCG75216.1"/>
    </source>
</evidence>